<evidence type="ECO:0000313" key="1">
    <source>
        <dbReference type="EMBL" id="KAK8945206.1"/>
    </source>
</evidence>
<comment type="caution">
    <text evidence="1">The sequence shown here is derived from an EMBL/GenBank/DDBJ whole genome shotgun (WGS) entry which is preliminary data.</text>
</comment>
<accession>A0AAP0BPV9</accession>
<protein>
    <submittedName>
        <fullName evidence="1">Uncharacterized protein</fullName>
    </submittedName>
</protein>
<keyword evidence="2" id="KW-1185">Reference proteome</keyword>
<sequence>MSNFIGEKMLQGEAEAAIEASDSDGADKLGYGDFLMRVEAEEGEEKERSLMDAFKAYEMEGKVATIIVSDYDQYRRCLQIC</sequence>
<dbReference type="Proteomes" id="UP001418222">
    <property type="component" value="Unassembled WGS sequence"/>
</dbReference>
<dbReference type="EMBL" id="JBBWWQ010000006">
    <property type="protein sequence ID" value="KAK8945206.1"/>
    <property type="molecule type" value="Genomic_DNA"/>
</dbReference>
<evidence type="ECO:0000313" key="2">
    <source>
        <dbReference type="Proteomes" id="UP001418222"/>
    </source>
</evidence>
<organism evidence="1 2">
    <name type="scientific">Platanthera zijinensis</name>
    <dbReference type="NCBI Taxonomy" id="2320716"/>
    <lineage>
        <taxon>Eukaryota</taxon>
        <taxon>Viridiplantae</taxon>
        <taxon>Streptophyta</taxon>
        <taxon>Embryophyta</taxon>
        <taxon>Tracheophyta</taxon>
        <taxon>Spermatophyta</taxon>
        <taxon>Magnoliopsida</taxon>
        <taxon>Liliopsida</taxon>
        <taxon>Asparagales</taxon>
        <taxon>Orchidaceae</taxon>
        <taxon>Orchidoideae</taxon>
        <taxon>Orchideae</taxon>
        <taxon>Orchidinae</taxon>
        <taxon>Platanthera</taxon>
    </lineage>
</organism>
<dbReference type="AlphaFoldDB" id="A0AAP0BPV9"/>
<gene>
    <name evidence="1" type="ORF">KSP39_PZI008224</name>
</gene>
<name>A0AAP0BPV9_9ASPA</name>
<proteinExistence type="predicted"/>
<reference evidence="1 2" key="1">
    <citation type="journal article" date="2022" name="Nat. Plants">
        <title>Genomes of leafy and leafless Platanthera orchids illuminate the evolution of mycoheterotrophy.</title>
        <authorList>
            <person name="Li M.H."/>
            <person name="Liu K.W."/>
            <person name="Li Z."/>
            <person name="Lu H.C."/>
            <person name="Ye Q.L."/>
            <person name="Zhang D."/>
            <person name="Wang J.Y."/>
            <person name="Li Y.F."/>
            <person name="Zhong Z.M."/>
            <person name="Liu X."/>
            <person name="Yu X."/>
            <person name="Liu D.K."/>
            <person name="Tu X.D."/>
            <person name="Liu B."/>
            <person name="Hao Y."/>
            <person name="Liao X.Y."/>
            <person name="Jiang Y.T."/>
            <person name="Sun W.H."/>
            <person name="Chen J."/>
            <person name="Chen Y.Q."/>
            <person name="Ai Y."/>
            <person name="Zhai J.W."/>
            <person name="Wu S.S."/>
            <person name="Zhou Z."/>
            <person name="Hsiao Y.Y."/>
            <person name="Wu W.L."/>
            <person name="Chen Y.Y."/>
            <person name="Lin Y.F."/>
            <person name="Hsu J.L."/>
            <person name="Li C.Y."/>
            <person name="Wang Z.W."/>
            <person name="Zhao X."/>
            <person name="Zhong W.Y."/>
            <person name="Ma X.K."/>
            <person name="Ma L."/>
            <person name="Huang J."/>
            <person name="Chen G.Z."/>
            <person name="Huang M.Z."/>
            <person name="Huang L."/>
            <person name="Peng D.H."/>
            <person name="Luo Y.B."/>
            <person name="Zou S.Q."/>
            <person name="Chen S.P."/>
            <person name="Lan S."/>
            <person name="Tsai W.C."/>
            <person name="Van de Peer Y."/>
            <person name="Liu Z.J."/>
        </authorList>
    </citation>
    <scope>NUCLEOTIDE SEQUENCE [LARGE SCALE GENOMIC DNA]</scope>
    <source>
        <strain evidence="1">Lor287</strain>
    </source>
</reference>